<protein>
    <recommendedName>
        <fullName evidence="3">4a-hydroxytetrahydrobiopterin dehydratase</fullName>
        <ecNumber evidence="3">4.2.1.96</ecNumber>
    </recommendedName>
</protein>
<comment type="similarity">
    <text evidence="2">Belongs to the pterin-4-alpha-carbinolamine dehydratase family.</text>
</comment>
<evidence type="ECO:0000313" key="5">
    <source>
        <dbReference type="EMBL" id="CUS52975.1"/>
    </source>
</evidence>
<keyword evidence="4 5" id="KW-0456">Lyase</keyword>
<dbReference type="PANTHER" id="PTHR42805">
    <property type="entry name" value="PTERIN-4-ALPHA-CARBINOLAMINE DEHYDRATASE-RELATED"/>
    <property type="match status" value="1"/>
</dbReference>
<dbReference type="HAMAP" id="MF_00434">
    <property type="entry name" value="Pterin_4_alpha"/>
    <property type="match status" value="1"/>
</dbReference>
<dbReference type="NCBIfam" id="NF002016">
    <property type="entry name" value="PRK00823.1-1"/>
    <property type="match status" value="1"/>
</dbReference>
<dbReference type="CDD" id="cd00913">
    <property type="entry name" value="PCD_DCoH_subfamily_a"/>
    <property type="match status" value="1"/>
</dbReference>
<dbReference type="Gene3D" id="3.30.1360.20">
    <property type="entry name" value="Transcriptional coactivator/pterin dehydratase"/>
    <property type="match status" value="1"/>
</dbReference>
<evidence type="ECO:0000256" key="3">
    <source>
        <dbReference type="ARBA" id="ARBA00013252"/>
    </source>
</evidence>
<organism evidence="5">
    <name type="scientific">hydrothermal vent metagenome</name>
    <dbReference type="NCBI Taxonomy" id="652676"/>
    <lineage>
        <taxon>unclassified sequences</taxon>
        <taxon>metagenomes</taxon>
        <taxon>ecological metagenomes</taxon>
    </lineage>
</organism>
<reference evidence="5" key="1">
    <citation type="submission" date="2015-10" db="EMBL/GenBank/DDBJ databases">
        <authorList>
            <person name="Gilbert D.G."/>
        </authorList>
    </citation>
    <scope>NUCLEOTIDE SEQUENCE</scope>
</reference>
<dbReference type="SUPFAM" id="SSF55248">
    <property type="entry name" value="PCD-like"/>
    <property type="match status" value="1"/>
</dbReference>
<dbReference type="AlphaFoldDB" id="A0A160TW29"/>
<evidence type="ECO:0000256" key="4">
    <source>
        <dbReference type="ARBA" id="ARBA00023239"/>
    </source>
</evidence>
<dbReference type="InterPro" id="IPR001533">
    <property type="entry name" value="Pterin_deHydtase"/>
</dbReference>
<comment type="catalytic activity">
    <reaction evidence="1">
        <text>(4aS,6R)-4a-hydroxy-L-erythro-5,6,7,8-tetrahydrobiopterin = (6R)-L-erythro-6,7-dihydrobiopterin + H2O</text>
        <dbReference type="Rhea" id="RHEA:11920"/>
        <dbReference type="ChEBI" id="CHEBI:15377"/>
        <dbReference type="ChEBI" id="CHEBI:15642"/>
        <dbReference type="ChEBI" id="CHEBI:43120"/>
        <dbReference type="EC" id="4.2.1.96"/>
    </reaction>
</comment>
<dbReference type="Pfam" id="PF01329">
    <property type="entry name" value="Pterin_4a"/>
    <property type="match status" value="1"/>
</dbReference>
<evidence type="ECO:0000256" key="2">
    <source>
        <dbReference type="ARBA" id="ARBA00006472"/>
    </source>
</evidence>
<evidence type="ECO:0000256" key="1">
    <source>
        <dbReference type="ARBA" id="ARBA00001554"/>
    </source>
</evidence>
<dbReference type="EMBL" id="CZRL01000094">
    <property type="protein sequence ID" value="CUS52975.1"/>
    <property type="molecule type" value="Genomic_DNA"/>
</dbReference>
<accession>A0A160TW29</accession>
<dbReference type="InterPro" id="IPR036428">
    <property type="entry name" value="PCD_sf"/>
</dbReference>
<gene>
    <name evidence="5" type="ORF">MGWOODY_XGa2681</name>
</gene>
<dbReference type="GO" id="GO:0008124">
    <property type="term" value="F:4-alpha-hydroxytetrahydrobiopterin dehydratase activity"/>
    <property type="evidence" value="ECO:0007669"/>
    <property type="project" value="UniProtKB-EC"/>
</dbReference>
<dbReference type="GO" id="GO:0006729">
    <property type="term" value="P:tetrahydrobiopterin biosynthetic process"/>
    <property type="evidence" value="ECO:0007669"/>
    <property type="project" value="InterPro"/>
</dbReference>
<dbReference type="InterPro" id="IPR050376">
    <property type="entry name" value="Pterin-4-alpha-carb_dehyd"/>
</dbReference>
<proteinExistence type="inferred from homology"/>
<sequence length="112" mass="12661">MTDYSQMKCEVCRVGAPLATADEVESFLKQHSQWEKLVVDGEDRIQCKFQFKDFEQALAFTNQVGALAEEEGHHPALLTEWGRVTVGWWTHKIHGLHVNDFIMASKTDALAG</sequence>
<dbReference type="EC" id="4.2.1.96" evidence="3"/>
<dbReference type="PANTHER" id="PTHR42805:SF1">
    <property type="entry name" value="PTERIN-4-ALPHA-CARBINOLAMINE DEHYDRATASE-RELATED"/>
    <property type="match status" value="1"/>
</dbReference>
<name>A0A160TW29_9ZZZZ</name>